<comment type="caution">
    <text evidence="2">The sequence shown here is derived from an EMBL/GenBank/DDBJ whole genome shotgun (WGS) entry which is preliminary data.</text>
</comment>
<dbReference type="Pfam" id="PF12680">
    <property type="entry name" value="SnoaL_2"/>
    <property type="match status" value="1"/>
</dbReference>
<dbReference type="Proteomes" id="UP000033640">
    <property type="component" value="Unassembled WGS sequence"/>
</dbReference>
<gene>
    <name evidence="2" type="ORF">RS83_00963</name>
</gene>
<dbReference type="AlphaFoldDB" id="A0A0F0LAR9"/>
<dbReference type="RefSeq" id="WP_045278383.1">
    <property type="nucleotide sequence ID" value="NZ_CAKKLT010000019.1"/>
</dbReference>
<dbReference type="EMBL" id="JYIW01000020">
    <property type="protein sequence ID" value="KJL30213.1"/>
    <property type="molecule type" value="Genomic_DNA"/>
</dbReference>
<dbReference type="InterPro" id="IPR032710">
    <property type="entry name" value="NTF2-like_dom_sf"/>
</dbReference>
<accession>A0A0F0LAR9</accession>
<organism evidence="2 3">
    <name type="scientific">Microbacterium oxydans</name>
    <dbReference type="NCBI Taxonomy" id="82380"/>
    <lineage>
        <taxon>Bacteria</taxon>
        <taxon>Bacillati</taxon>
        <taxon>Actinomycetota</taxon>
        <taxon>Actinomycetes</taxon>
        <taxon>Micrococcales</taxon>
        <taxon>Microbacteriaceae</taxon>
        <taxon>Microbacterium</taxon>
    </lineage>
</organism>
<dbReference type="SUPFAM" id="SSF54427">
    <property type="entry name" value="NTF2-like"/>
    <property type="match status" value="1"/>
</dbReference>
<name>A0A0F0LAR9_9MICO</name>
<feature type="domain" description="SnoaL-like" evidence="1">
    <location>
        <begin position="15"/>
        <end position="110"/>
    </location>
</feature>
<protein>
    <submittedName>
        <fullName evidence="2">SnoaL-like domain protein</fullName>
    </submittedName>
</protein>
<evidence type="ECO:0000259" key="1">
    <source>
        <dbReference type="Pfam" id="PF12680"/>
    </source>
</evidence>
<proteinExistence type="predicted"/>
<dbReference type="OrthoDB" id="8684708at2"/>
<reference evidence="2 3" key="1">
    <citation type="submission" date="2015-02" db="EMBL/GenBank/DDBJ databases">
        <title>Draft genome sequences of ten Microbacterium spp. with emphasis on heavy metal contaminated environments.</title>
        <authorList>
            <person name="Corretto E."/>
        </authorList>
    </citation>
    <scope>NUCLEOTIDE SEQUENCE [LARGE SCALE GENOMIC DNA]</scope>
    <source>
        <strain evidence="2 3">BEL4b</strain>
    </source>
</reference>
<dbReference type="Gene3D" id="3.10.450.50">
    <property type="match status" value="1"/>
</dbReference>
<sequence length="118" mass="12936">MGKTLENAELPAAARGFVDGWQARDADAVEALFTDDAVVSDEGRTHRGRDEIRTWIDESINLFTTTLTFLRAREVDGMVGASYRLEGDFPGGVVELEYQFHLGADGRIVQLDFAAAAD</sequence>
<evidence type="ECO:0000313" key="3">
    <source>
        <dbReference type="Proteomes" id="UP000033640"/>
    </source>
</evidence>
<evidence type="ECO:0000313" key="2">
    <source>
        <dbReference type="EMBL" id="KJL30213.1"/>
    </source>
</evidence>
<dbReference type="PATRIC" id="fig|82380.11.peg.993"/>
<dbReference type="InterPro" id="IPR037401">
    <property type="entry name" value="SnoaL-like"/>
</dbReference>